<name>A0ABU9TUX8_9GAMM</name>
<feature type="transmembrane region" description="Helical" evidence="1">
    <location>
        <begin position="20"/>
        <end position="49"/>
    </location>
</feature>
<keyword evidence="3" id="KW-1185">Reference proteome</keyword>
<dbReference type="EMBL" id="JBBMRA010000011">
    <property type="protein sequence ID" value="MEM5537064.1"/>
    <property type="molecule type" value="Genomic_DNA"/>
</dbReference>
<keyword evidence="1" id="KW-1133">Transmembrane helix</keyword>
<evidence type="ECO:0000313" key="2">
    <source>
        <dbReference type="EMBL" id="MEM5537064.1"/>
    </source>
</evidence>
<keyword evidence="1" id="KW-0472">Membrane</keyword>
<proteinExistence type="predicted"/>
<dbReference type="RefSeq" id="WP_342854609.1">
    <property type="nucleotide sequence ID" value="NZ_JBBMRA010000011.1"/>
</dbReference>
<organism evidence="2 3">
    <name type="scientific">Neptuniibacter pectenicola</name>
    <dbReference type="NCBI Taxonomy" id="1806669"/>
    <lineage>
        <taxon>Bacteria</taxon>
        <taxon>Pseudomonadati</taxon>
        <taxon>Pseudomonadota</taxon>
        <taxon>Gammaproteobacteria</taxon>
        <taxon>Oceanospirillales</taxon>
        <taxon>Oceanospirillaceae</taxon>
        <taxon>Neptuniibacter</taxon>
    </lineage>
</organism>
<comment type="caution">
    <text evidence="2">The sequence shown here is derived from an EMBL/GenBank/DDBJ whole genome shotgun (WGS) entry which is preliminary data.</text>
</comment>
<sequence length="199" mass="21956">MKQRINLYNPHKPKQAFDPLSYRGSLAIAATVAAVFLLLGLGLSFYAGYQQSHVAELSKEKKNIEAAVMAEQARFAHTEVNTEILAEQKRLQNEITSRQQLKNLLYRIQPSQGASFSSYLYALAEASLPESWLIEFQLDNTQHSFIALGAAVDAPAVPVLLETVSATEAFQGMSVSELDLESSESGVLFKVTAELRAYE</sequence>
<dbReference type="Proteomes" id="UP001449225">
    <property type="component" value="Unassembled WGS sequence"/>
</dbReference>
<accession>A0ABU9TUX8</accession>
<keyword evidence="1" id="KW-0812">Transmembrane</keyword>
<evidence type="ECO:0000313" key="3">
    <source>
        <dbReference type="Proteomes" id="UP001449225"/>
    </source>
</evidence>
<evidence type="ECO:0000256" key="1">
    <source>
        <dbReference type="SAM" id="Phobius"/>
    </source>
</evidence>
<protein>
    <submittedName>
        <fullName evidence="2">Uncharacterized protein</fullName>
    </submittedName>
</protein>
<reference evidence="2 3" key="1">
    <citation type="submission" date="2024-03" db="EMBL/GenBank/DDBJ databases">
        <title>Community enrichment and isolation of bacterial strains for fucoidan degradation.</title>
        <authorList>
            <person name="Sichert A."/>
        </authorList>
    </citation>
    <scope>NUCLEOTIDE SEQUENCE [LARGE SCALE GENOMIC DNA]</scope>
    <source>
        <strain evidence="2 3">AS76</strain>
    </source>
</reference>
<gene>
    <name evidence="2" type="ORF">WNY58_11745</name>
</gene>